<accession>A0ABD3XTC4</accession>
<dbReference type="EMBL" id="JBJQND010000001">
    <property type="protein sequence ID" value="KAL3888250.1"/>
    <property type="molecule type" value="Genomic_DNA"/>
</dbReference>
<feature type="region of interest" description="Disordered" evidence="1">
    <location>
        <begin position="22"/>
        <end position="64"/>
    </location>
</feature>
<feature type="compositionally biased region" description="Basic and acidic residues" evidence="1">
    <location>
        <begin position="37"/>
        <end position="50"/>
    </location>
</feature>
<evidence type="ECO:0000256" key="1">
    <source>
        <dbReference type="SAM" id="MobiDB-lite"/>
    </source>
</evidence>
<evidence type="ECO:0000313" key="2">
    <source>
        <dbReference type="EMBL" id="KAL3888250.1"/>
    </source>
</evidence>
<name>A0ABD3XTC4_SINWO</name>
<comment type="caution">
    <text evidence="2">The sequence shown here is derived from an EMBL/GenBank/DDBJ whole genome shotgun (WGS) entry which is preliminary data.</text>
</comment>
<proteinExistence type="predicted"/>
<keyword evidence="3" id="KW-1185">Reference proteome</keyword>
<dbReference type="Proteomes" id="UP001634394">
    <property type="component" value="Unassembled WGS sequence"/>
</dbReference>
<reference evidence="2 3" key="1">
    <citation type="submission" date="2024-11" db="EMBL/GenBank/DDBJ databases">
        <title>Chromosome-level genome assembly of the freshwater bivalve Anodonta woodiana.</title>
        <authorList>
            <person name="Chen X."/>
        </authorList>
    </citation>
    <scope>NUCLEOTIDE SEQUENCE [LARGE SCALE GENOMIC DNA]</scope>
    <source>
        <strain evidence="2">MN2024</strain>
        <tissue evidence="2">Gills</tissue>
    </source>
</reference>
<gene>
    <name evidence="2" type="ORF">ACJMK2_000621</name>
</gene>
<evidence type="ECO:0000313" key="3">
    <source>
        <dbReference type="Proteomes" id="UP001634394"/>
    </source>
</evidence>
<feature type="region of interest" description="Disordered" evidence="1">
    <location>
        <begin position="95"/>
        <end position="125"/>
    </location>
</feature>
<feature type="compositionally biased region" description="Basic residues" evidence="1">
    <location>
        <begin position="51"/>
        <end position="62"/>
    </location>
</feature>
<organism evidence="2 3">
    <name type="scientific">Sinanodonta woodiana</name>
    <name type="common">Chinese pond mussel</name>
    <name type="synonym">Anodonta woodiana</name>
    <dbReference type="NCBI Taxonomy" id="1069815"/>
    <lineage>
        <taxon>Eukaryota</taxon>
        <taxon>Metazoa</taxon>
        <taxon>Spiralia</taxon>
        <taxon>Lophotrochozoa</taxon>
        <taxon>Mollusca</taxon>
        <taxon>Bivalvia</taxon>
        <taxon>Autobranchia</taxon>
        <taxon>Heteroconchia</taxon>
        <taxon>Palaeoheterodonta</taxon>
        <taxon>Unionida</taxon>
        <taxon>Unionoidea</taxon>
        <taxon>Unionidae</taxon>
        <taxon>Unioninae</taxon>
        <taxon>Sinanodonta</taxon>
    </lineage>
</organism>
<feature type="non-terminal residue" evidence="2">
    <location>
        <position position="1"/>
    </location>
</feature>
<protein>
    <submittedName>
        <fullName evidence="2">Uncharacterized protein</fullName>
    </submittedName>
</protein>
<sequence>PKADISPAKYVGKYIVVGALLLKTPQKSNRSRGKKGKIPEDKKKISDSRNMRRRNKGGRHHLNKTEKWQEILSPNKTKFENTQRGAIHNKQYELRVSTREGKYGRQRRKGNQQQTLYKGSKMCNV</sequence>
<dbReference type="AlphaFoldDB" id="A0ABD3XTC4"/>